<feature type="transmembrane region" description="Helical" evidence="1">
    <location>
        <begin position="215"/>
        <end position="237"/>
    </location>
</feature>
<protein>
    <submittedName>
        <fullName evidence="3">CPBP family intramembrane glutamic endopeptidase</fullName>
        <ecNumber evidence="3">3.4.-.-</ecNumber>
    </submittedName>
</protein>
<keyword evidence="1" id="KW-0812">Transmembrane</keyword>
<sequence>MKALKKHLTMVDLLVLTIIFWGWPITSSTLHFFSLEEALVATADSFNFGDDANIGGIIEEIISLALATLYLRYRYFDFRQLNFSIDKKTILLTIAIIIVVAISTEVFLYFALPTDMSIEFAENADISEQYSSIASDFFDSLNFWLVAFSFLNGFFEEIFFLGLIFAVPRKWLIHALIFSLLVRFSFHTYQGLIYAANTILLGVILILFRSKIKSLVPFGLAHAFFDIFGSGIPFWLFY</sequence>
<dbReference type="Proteomes" id="UP001596996">
    <property type="component" value="Unassembled WGS sequence"/>
</dbReference>
<reference evidence="4" key="1">
    <citation type="journal article" date="2019" name="Int. J. Syst. Evol. Microbiol.">
        <title>The Global Catalogue of Microorganisms (GCM) 10K type strain sequencing project: providing services to taxonomists for standard genome sequencing and annotation.</title>
        <authorList>
            <consortium name="The Broad Institute Genomics Platform"/>
            <consortium name="The Broad Institute Genome Sequencing Center for Infectious Disease"/>
            <person name="Wu L."/>
            <person name="Ma J."/>
        </authorList>
    </citation>
    <scope>NUCLEOTIDE SEQUENCE [LARGE SCALE GENOMIC DNA]</scope>
    <source>
        <strain evidence="4">CCUG 61707</strain>
    </source>
</reference>
<evidence type="ECO:0000313" key="3">
    <source>
        <dbReference type="EMBL" id="MFD0966042.1"/>
    </source>
</evidence>
<feature type="transmembrane region" description="Helical" evidence="1">
    <location>
        <begin position="53"/>
        <end position="71"/>
    </location>
</feature>
<keyword evidence="4" id="KW-1185">Reference proteome</keyword>
<feature type="domain" description="CAAX prenyl protease 2/Lysostaphin resistance protein A-like" evidence="2">
    <location>
        <begin position="142"/>
        <end position="227"/>
    </location>
</feature>
<accession>A0ABW3I8Q6</accession>
<evidence type="ECO:0000256" key="1">
    <source>
        <dbReference type="SAM" id="Phobius"/>
    </source>
</evidence>
<evidence type="ECO:0000313" key="4">
    <source>
        <dbReference type="Proteomes" id="UP001596996"/>
    </source>
</evidence>
<dbReference type="EMBL" id="JBHTJN010000009">
    <property type="protein sequence ID" value="MFD0966042.1"/>
    <property type="molecule type" value="Genomic_DNA"/>
</dbReference>
<evidence type="ECO:0000259" key="2">
    <source>
        <dbReference type="Pfam" id="PF02517"/>
    </source>
</evidence>
<proteinExistence type="predicted"/>
<keyword evidence="1" id="KW-0472">Membrane</keyword>
<dbReference type="RefSeq" id="WP_380819695.1">
    <property type="nucleotide sequence ID" value="NZ_JBHTJN010000009.1"/>
</dbReference>
<name>A0ABW3I8Q6_9PAST</name>
<organism evidence="3 4">
    <name type="scientific">Seminibacterium arietis</name>
    <dbReference type="NCBI Taxonomy" id="1173502"/>
    <lineage>
        <taxon>Bacteria</taxon>
        <taxon>Pseudomonadati</taxon>
        <taxon>Pseudomonadota</taxon>
        <taxon>Gammaproteobacteria</taxon>
        <taxon>Pasteurellales</taxon>
        <taxon>Pasteurellaceae</taxon>
        <taxon>Seminibacterium</taxon>
    </lineage>
</organism>
<feature type="transmembrane region" description="Helical" evidence="1">
    <location>
        <begin position="143"/>
        <end position="164"/>
    </location>
</feature>
<dbReference type="Pfam" id="PF02517">
    <property type="entry name" value="Rce1-like"/>
    <property type="match status" value="1"/>
</dbReference>
<gene>
    <name evidence="3" type="ORF">ACFQ02_04140</name>
</gene>
<feature type="transmembrane region" description="Helical" evidence="1">
    <location>
        <begin position="192"/>
        <end position="208"/>
    </location>
</feature>
<dbReference type="GO" id="GO:0016787">
    <property type="term" value="F:hydrolase activity"/>
    <property type="evidence" value="ECO:0007669"/>
    <property type="project" value="UniProtKB-KW"/>
</dbReference>
<feature type="transmembrane region" description="Helical" evidence="1">
    <location>
        <begin position="171"/>
        <end position="186"/>
    </location>
</feature>
<keyword evidence="3" id="KW-0378">Hydrolase</keyword>
<dbReference type="EC" id="3.4.-.-" evidence="3"/>
<keyword evidence="1" id="KW-1133">Transmembrane helix</keyword>
<dbReference type="InterPro" id="IPR003675">
    <property type="entry name" value="Rce1/LyrA-like_dom"/>
</dbReference>
<feature type="transmembrane region" description="Helical" evidence="1">
    <location>
        <begin position="91"/>
        <end position="112"/>
    </location>
</feature>
<feature type="transmembrane region" description="Helical" evidence="1">
    <location>
        <begin position="12"/>
        <end position="33"/>
    </location>
</feature>
<comment type="caution">
    <text evidence="3">The sequence shown here is derived from an EMBL/GenBank/DDBJ whole genome shotgun (WGS) entry which is preliminary data.</text>
</comment>